<keyword evidence="2 7" id="KW-0238">DNA-binding</keyword>
<dbReference type="InterPro" id="IPR001789">
    <property type="entry name" value="Sig_transdc_resp-reg_receiver"/>
</dbReference>
<proteinExistence type="predicted"/>
<dbReference type="CDD" id="cd06170">
    <property type="entry name" value="LuxR_C_like"/>
    <property type="match status" value="1"/>
</dbReference>
<comment type="caution">
    <text evidence="7">The sequence shown here is derived from an EMBL/GenBank/DDBJ whole genome shotgun (WGS) entry which is preliminary data.</text>
</comment>
<dbReference type="InterPro" id="IPR016032">
    <property type="entry name" value="Sig_transdc_resp-reg_C-effctor"/>
</dbReference>
<dbReference type="InterPro" id="IPR000792">
    <property type="entry name" value="Tscrpt_reg_LuxR_C"/>
</dbReference>
<protein>
    <submittedName>
        <fullName evidence="7">DNA-binding NarL/FixJ family response regulator</fullName>
    </submittedName>
</protein>
<evidence type="ECO:0000313" key="8">
    <source>
        <dbReference type="Proteomes" id="UP001565471"/>
    </source>
</evidence>
<feature type="region of interest" description="Disordered" evidence="4">
    <location>
        <begin position="1"/>
        <end position="27"/>
    </location>
</feature>
<evidence type="ECO:0000259" key="6">
    <source>
        <dbReference type="PROSITE" id="PS50110"/>
    </source>
</evidence>
<evidence type="ECO:0000256" key="2">
    <source>
        <dbReference type="ARBA" id="ARBA00023125"/>
    </source>
</evidence>
<accession>A0ABV4FH60</accession>
<dbReference type="PROSITE" id="PS50043">
    <property type="entry name" value="HTH_LUXR_2"/>
    <property type="match status" value="1"/>
</dbReference>
<evidence type="ECO:0000259" key="5">
    <source>
        <dbReference type="PROSITE" id="PS50043"/>
    </source>
</evidence>
<dbReference type="SUPFAM" id="SSF52172">
    <property type="entry name" value="CheY-like"/>
    <property type="match status" value="1"/>
</dbReference>
<feature type="domain" description="HTH luxR-type" evidence="5">
    <location>
        <begin position="178"/>
        <end position="243"/>
    </location>
</feature>
<dbReference type="PANTHER" id="PTHR45566:SF1">
    <property type="entry name" value="HTH-TYPE TRANSCRIPTIONAL REGULATOR YHJB-RELATED"/>
    <property type="match status" value="1"/>
</dbReference>
<dbReference type="PROSITE" id="PS50110">
    <property type="entry name" value="RESPONSE_REGULATORY"/>
    <property type="match status" value="1"/>
</dbReference>
<reference evidence="7 8" key="1">
    <citation type="submission" date="2024-07" db="EMBL/GenBank/DDBJ databases">
        <title>Genomic Encyclopedia of Type Strains, Phase V (KMG-V): Genome sequencing to study the core and pangenomes of soil and plant-associated prokaryotes.</title>
        <authorList>
            <person name="Whitman W."/>
        </authorList>
    </citation>
    <scope>NUCLEOTIDE SEQUENCE [LARGE SCALE GENOMIC DNA]</scope>
    <source>
        <strain evidence="7 8">USDA 415</strain>
    </source>
</reference>
<feature type="modified residue" description="4-aspartylphosphate" evidence="3">
    <location>
        <position position="87"/>
    </location>
</feature>
<dbReference type="Proteomes" id="UP001565471">
    <property type="component" value="Unassembled WGS sequence"/>
</dbReference>
<dbReference type="EMBL" id="JBGBZA010000002">
    <property type="protein sequence ID" value="MEY9322626.1"/>
    <property type="molecule type" value="Genomic_DNA"/>
</dbReference>
<dbReference type="Pfam" id="PF00196">
    <property type="entry name" value="GerE"/>
    <property type="match status" value="1"/>
</dbReference>
<dbReference type="SUPFAM" id="SSF46894">
    <property type="entry name" value="C-terminal effector domain of the bipartite response regulators"/>
    <property type="match status" value="1"/>
</dbReference>
<dbReference type="SMART" id="SM00448">
    <property type="entry name" value="REC"/>
    <property type="match status" value="1"/>
</dbReference>
<keyword evidence="8" id="KW-1185">Reference proteome</keyword>
<name>A0ABV4FH60_BRAEL</name>
<evidence type="ECO:0000313" key="7">
    <source>
        <dbReference type="EMBL" id="MEY9322626.1"/>
    </source>
</evidence>
<sequence length="261" mass="27837">MRIGCHEHPREDGAALTTTAPLADEPPLGRAGAPRLLIVEDHPLFRAALIGVIGAEFPDAEVLQATSIDGALDVIAARDGLDLILLDLSMPGTTGLLGAYRVRAAAPRSALVIVSAHDDPRIVGGAISLGISGYIPKSTPKLELARLLRGILEGAVCLPTRFRDTATARKAQAETRELVQQLGQFTAQQLRVLDMICRGLQNKHIAYELDISVTTVKVHVSEILRKLGVRSRTEAIIALSKLDFGKHDHAPVTASPSSHGD</sequence>
<dbReference type="InterPro" id="IPR036388">
    <property type="entry name" value="WH-like_DNA-bd_sf"/>
</dbReference>
<dbReference type="PRINTS" id="PR00038">
    <property type="entry name" value="HTHLUXR"/>
</dbReference>
<organism evidence="7 8">
    <name type="scientific">Bradyrhizobium elkanii</name>
    <dbReference type="NCBI Taxonomy" id="29448"/>
    <lineage>
        <taxon>Bacteria</taxon>
        <taxon>Pseudomonadati</taxon>
        <taxon>Pseudomonadota</taxon>
        <taxon>Alphaproteobacteria</taxon>
        <taxon>Hyphomicrobiales</taxon>
        <taxon>Nitrobacteraceae</taxon>
        <taxon>Bradyrhizobium</taxon>
    </lineage>
</organism>
<evidence type="ECO:0000256" key="4">
    <source>
        <dbReference type="SAM" id="MobiDB-lite"/>
    </source>
</evidence>
<dbReference type="SMART" id="SM00421">
    <property type="entry name" value="HTH_LUXR"/>
    <property type="match status" value="1"/>
</dbReference>
<dbReference type="Gene3D" id="3.40.50.2300">
    <property type="match status" value="1"/>
</dbReference>
<dbReference type="InterPro" id="IPR011006">
    <property type="entry name" value="CheY-like_superfamily"/>
</dbReference>
<evidence type="ECO:0000256" key="3">
    <source>
        <dbReference type="PROSITE-ProRule" id="PRU00169"/>
    </source>
</evidence>
<feature type="compositionally biased region" description="Basic and acidic residues" evidence="4">
    <location>
        <begin position="1"/>
        <end position="13"/>
    </location>
</feature>
<dbReference type="CDD" id="cd17535">
    <property type="entry name" value="REC_NarL-like"/>
    <property type="match status" value="1"/>
</dbReference>
<feature type="domain" description="Response regulatory" evidence="6">
    <location>
        <begin position="35"/>
        <end position="152"/>
    </location>
</feature>
<dbReference type="GO" id="GO:0003677">
    <property type="term" value="F:DNA binding"/>
    <property type="evidence" value="ECO:0007669"/>
    <property type="project" value="UniProtKB-KW"/>
</dbReference>
<keyword evidence="1 3" id="KW-0597">Phosphoprotein</keyword>
<dbReference type="InterPro" id="IPR051015">
    <property type="entry name" value="EvgA-like"/>
</dbReference>
<dbReference type="InterPro" id="IPR058245">
    <property type="entry name" value="NreC/VraR/RcsB-like_REC"/>
</dbReference>
<gene>
    <name evidence="7" type="ORF">ABIF29_009425</name>
</gene>
<dbReference type="Pfam" id="PF00072">
    <property type="entry name" value="Response_reg"/>
    <property type="match status" value="1"/>
</dbReference>
<dbReference type="PANTHER" id="PTHR45566">
    <property type="entry name" value="HTH-TYPE TRANSCRIPTIONAL REGULATOR YHJB-RELATED"/>
    <property type="match status" value="1"/>
</dbReference>
<evidence type="ECO:0000256" key="1">
    <source>
        <dbReference type="ARBA" id="ARBA00022553"/>
    </source>
</evidence>
<dbReference type="Gene3D" id="1.10.10.10">
    <property type="entry name" value="Winged helix-like DNA-binding domain superfamily/Winged helix DNA-binding domain"/>
    <property type="match status" value="1"/>
</dbReference>